<gene>
    <name evidence="2" type="ORF">STAS_16405</name>
</gene>
<sequence>MDGPVRSFFVSTPVQAARRRGKVLDVSASTLPQPPPGPRLTPPPHPLLLNAEAIQSKSPSQSLSENLWLRKPASGFFKVSYRVDGRWRTALMNLDGDEKGSIEDFVEFQTTSSRGLMATDGSLTETSCGPTIYQHDRATRGVQISKLATAHGQGWRWLIKGWKILENETINKTPALCRFDRHGIYSSLPLAERSTLKRDEKVAFQRYFMGFSDLVVFVADIVTKLEYWIWKEIVLCWTIDLRKERGHALKCSHYIPLQLLDNSPLPCVIYCHGNRRAFSGALWNIYWHHQDPPTLSVIRVQRSIAQAGITEWNQPK</sequence>
<feature type="region of interest" description="Disordered" evidence="1">
    <location>
        <begin position="26"/>
        <end position="45"/>
    </location>
</feature>
<evidence type="ECO:0000313" key="3">
    <source>
        <dbReference type="Proteomes" id="UP000325081"/>
    </source>
</evidence>
<dbReference type="GO" id="GO:0016787">
    <property type="term" value="F:hydrolase activity"/>
    <property type="evidence" value="ECO:0007669"/>
    <property type="project" value="UniProtKB-KW"/>
</dbReference>
<comment type="caution">
    <text evidence="2">The sequence shown here is derived from an EMBL/GenBank/DDBJ whole genome shotgun (WGS) entry which is preliminary data.</text>
</comment>
<protein>
    <submittedName>
        <fullName evidence="2">Alpha/beta-Hydrolases superfamily protein</fullName>
    </submittedName>
</protein>
<organism evidence="2 3">
    <name type="scientific">Striga asiatica</name>
    <name type="common">Asiatic witchweed</name>
    <name type="synonym">Buchnera asiatica</name>
    <dbReference type="NCBI Taxonomy" id="4170"/>
    <lineage>
        <taxon>Eukaryota</taxon>
        <taxon>Viridiplantae</taxon>
        <taxon>Streptophyta</taxon>
        <taxon>Embryophyta</taxon>
        <taxon>Tracheophyta</taxon>
        <taxon>Spermatophyta</taxon>
        <taxon>Magnoliopsida</taxon>
        <taxon>eudicotyledons</taxon>
        <taxon>Gunneridae</taxon>
        <taxon>Pentapetalae</taxon>
        <taxon>asterids</taxon>
        <taxon>lamiids</taxon>
        <taxon>Lamiales</taxon>
        <taxon>Orobanchaceae</taxon>
        <taxon>Buchnereae</taxon>
        <taxon>Striga</taxon>
    </lineage>
</organism>
<dbReference type="AlphaFoldDB" id="A0A5A7Q4E5"/>
<evidence type="ECO:0000256" key="1">
    <source>
        <dbReference type="SAM" id="MobiDB-lite"/>
    </source>
</evidence>
<dbReference type="OrthoDB" id="10249433at2759"/>
<name>A0A5A7Q4E5_STRAF</name>
<feature type="non-terminal residue" evidence="2">
    <location>
        <position position="316"/>
    </location>
</feature>
<keyword evidence="2" id="KW-0378">Hydrolase</keyword>
<dbReference type="EMBL" id="BKCP01005738">
    <property type="protein sequence ID" value="GER39768.1"/>
    <property type="molecule type" value="Genomic_DNA"/>
</dbReference>
<feature type="compositionally biased region" description="Pro residues" evidence="1">
    <location>
        <begin position="32"/>
        <end position="45"/>
    </location>
</feature>
<dbReference type="Proteomes" id="UP000325081">
    <property type="component" value="Unassembled WGS sequence"/>
</dbReference>
<evidence type="ECO:0000313" key="2">
    <source>
        <dbReference type="EMBL" id="GER39768.1"/>
    </source>
</evidence>
<proteinExistence type="predicted"/>
<reference evidence="3" key="1">
    <citation type="journal article" date="2019" name="Curr. Biol.">
        <title>Genome Sequence of Striga asiatica Provides Insight into the Evolution of Plant Parasitism.</title>
        <authorList>
            <person name="Yoshida S."/>
            <person name="Kim S."/>
            <person name="Wafula E.K."/>
            <person name="Tanskanen J."/>
            <person name="Kim Y.M."/>
            <person name="Honaas L."/>
            <person name="Yang Z."/>
            <person name="Spallek T."/>
            <person name="Conn C.E."/>
            <person name="Ichihashi Y."/>
            <person name="Cheong K."/>
            <person name="Cui S."/>
            <person name="Der J.P."/>
            <person name="Gundlach H."/>
            <person name="Jiao Y."/>
            <person name="Hori C."/>
            <person name="Ishida J.K."/>
            <person name="Kasahara H."/>
            <person name="Kiba T."/>
            <person name="Kim M.S."/>
            <person name="Koo N."/>
            <person name="Laohavisit A."/>
            <person name="Lee Y.H."/>
            <person name="Lumba S."/>
            <person name="McCourt P."/>
            <person name="Mortimer J.C."/>
            <person name="Mutuku J.M."/>
            <person name="Nomura T."/>
            <person name="Sasaki-Sekimoto Y."/>
            <person name="Seto Y."/>
            <person name="Wang Y."/>
            <person name="Wakatake T."/>
            <person name="Sakakibara H."/>
            <person name="Demura T."/>
            <person name="Yamaguchi S."/>
            <person name="Yoneyama K."/>
            <person name="Manabe R.I."/>
            <person name="Nelson D.C."/>
            <person name="Schulman A.H."/>
            <person name="Timko M.P."/>
            <person name="dePamphilis C.W."/>
            <person name="Choi D."/>
            <person name="Shirasu K."/>
        </authorList>
    </citation>
    <scope>NUCLEOTIDE SEQUENCE [LARGE SCALE GENOMIC DNA]</scope>
    <source>
        <strain evidence="3">cv. UVA1</strain>
    </source>
</reference>
<accession>A0A5A7Q4E5</accession>
<keyword evidence="3" id="KW-1185">Reference proteome</keyword>